<accession>A0A6J1E001</accession>
<evidence type="ECO:0000256" key="2">
    <source>
        <dbReference type="SAM" id="Phobius"/>
    </source>
</evidence>
<reference evidence="4" key="1">
    <citation type="submission" date="2025-08" db="UniProtKB">
        <authorList>
            <consortium name="RefSeq"/>
        </authorList>
    </citation>
    <scope>IDENTIFICATION</scope>
    <source>
        <strain evidence="4">OHB3-1</strain>
    </source>
</reference>
<dbReference type="Proteomes" id="UP000504603">
    <property type="component" value="Unplaced"/>
</dbReference>
<evidence type="ECO:0000313" key="3">
    <source>
        <dbReference type="Proteomes" id="UP000504603"/>
    </source>
</evidence>
<dbReference type="PANTHER" id="PTHR34201:SF12">
    <property type="entry name" value="PROTEIN TRIGALACTOSYLDIACYLGLYCEROL 5, CHLOROPLASTIC"/>
    <property type="match status" value="1"/>
</dbReference>
<keyword evidence="2" id="KW-0472">Membrane</keyword>
<feature type="region of interest" description="Disordered" evidence="1">
    <location>
        <begin position="69"/>
        <end position="88"/>
    </location>
</feature>
<dbReference type="AlphaFoldDB" id="A0A6J1E001"/>
<gene>
    <name evidence="4" type="primary">LOC111026129</name>
</gene>
<dbReference type="GeneID" id="111026129"/>
<keyword evidence="2" id="KW-1133">Transmembrane helix</keyword>
<protein>
    <submittedName>
        <fullName evidence="4">Protein TRIGALACTOSYLDIACYLGLYCEROL 5, chloroplastic-like isoform X3</fullName>
    </submittedName>
</protein>
<feature type="transmembrane region" description="Helical" evidence="2">
    <location>
        <begin position="25"/>
        <end position="48"/>
    </location>
</feature>
<name>A0A6J1E001_MOMCH</name>
<dbReference type="PANTHER" id="PTHR34201">
    <property type="entry name" value="GLYCINE-RICH PROTEIN"/>
    <property type="match status" value="1"/>
</dbReference>
<keyword evidence="2" id="KW-0812">Transmembrane</keyword>
<dbReference type="RefSeq" id="XP_022159843.1">
    <property type="nucleotide sequence ID" value="XM_022304151.1"/>
</dbReference>
<evidence type="ECO:0000256" key="1">
    <source>
        <dbReference type="SAM" id="MobiDB-lite"/>
    </source>
</evidence>
<sequence>MGNPFVIGRGRTMKCKRLGGMPLNFLGLGAGGGCGVGLGLGWGFGTAFGSKYRSSRMIFQGIEFDKKDQNQSYDNKDSNDLSRSSKEV</sequence>
<proteinExistence type="predicted"/>
<organism evidence="3 4">
    <name type="scientific">Momordica charantia</name>
    <name type="common">Bitter gourd</name>
    <name type="synonym">Balsam pear</name>
    <dbReference type="NCBI Taxonomy" id="3673"/>
    <lineage>
        <taxon>Eukaryota</taxon>
        <taxon>Viridiplantae</taxon>
        <taxon>Streptophyta</taxon>
        <taxon>Embryophyta</taxon>
        <taxon>Tracheophyta</taxon>
        <taxon>Spermatophyta</taxon>
        <taxon>Magnoliopsida</taxon>
        <taxon>eudicotyledons</taxon>
        <taxon>Gunneridae</taxon>
        <taxon>Pentapetalae</taxon>
        <taxon>rosids</taxon>
        <taxon>fabids</taxon>
        <taxon>Cucurbitales</taxon>
        <taxon>Cucurbitaceae</taxon>
        <taxon>Momordiceae</taxon>
        <taxon>Momordica</taxon>
    </lineage>
</organism>
<keyword evidence="3" id="KW-1185">Reference proteome</keyword>
<dbReference type="InterPro" id="IPR053288">
    <property type="entry name" value="TGD_Bridge_Protein"/>
</dbReference>
<evidence type="ECO:0000313" key="4">
    <source>
        <dbReference type="RefSeq" id="XP_022159843.1"/>
    </source>
</evidence>